<name>A0A699WJS1_TANCI</name>
<evidence type="ECO:0000256" key="1">
    <source>
        <dbReference type="SAM" id="MobiDB-lite"/>
    </source>
</evidence>
<organism evidence="2">
    <name type="scientific">Tanacetum cinerariifolium</name>
    <name type="common">Dalmatian daisy</name>
    <name type="synonym">Chrysanthemum cinerariifolium</name>
    <dbReference type="NCBI Taxonomy" id="118510"/>
    <lineage>
        <taxon>Eukaryota</taxon>
        <taxon>Viridiplantae</taxon>
        <taxon>Streptophyta</taxon>
        <taxon>Embryophyta</taxon>
        <taxon>Tracheophyta</taxon>
        <taxon>Spermatophyta</taxon>
        <taxon>Magnoliopsida</taxon>
        <taxon>eudicotyledons</taxon>
        <taxon>Gunneridae</taxon>
        <taxon>Pentapetalae</taxon>
        <taxon>asterids</taxon>
        <taxon>campanulids</taxon>
        <taxon>Asterales</taxon>
        <taxon>Asteraceae</taxon>
        <taxon>Asteroideae</taxon>
        <taxon>Anthemideae</taxon>
        <taxon>Anthemidinae</taxon>
        <taxon>Tanacetum</taxon>
    </lineage>
</organism>
<comment type="caution">
    <text evidence="2">The sequence shown here is derived from an EMBL/GenBank/DDBJ whole genome shotgun (WGS) entry which is preliminary data.</text>
</comment>
<evidence type="ECO:0000313" key="2">
    <source>
        <dbReference type="EMBL" id="GFD47925.1"/>
    </source>
</evidence>
<feature type="region of interest" description="Disordered" evidence="1">
    <location>
        <begin position="21"/>
        <end position="40"/>
    </location>
</feature>
<sequence>EIGRLKERVQVLEDKEVVASKPSGEDALIKGRSNNEREAAAERITRDAELARIHAEEEIQGMIDSLDKSNE</sequence>
<dbReference type="EMBL" id="BKCJ011711171">
    <property type="protein sequence ID" value="GFD47925.1"/>
    <property type="molecule type" value="Genomic_DNA"/>
</dbReference>
<feature type="non-terminal residue" evidence="2">
    <location>
        <position position="71"/>
    </location>
</feature>
<feature type="non-terminal residue" evidence="2">
    <location>
        <position position="1"/>
    </location>
</feature>
<protein>
    <submittedName>
        <fullName evidence="2">Uncharacterized protein</fullName>
    </submittedName>
</protein>
<accession>A0A699WJS1</accession>
<gene>
    <name evidence="2" type="ORF">Tci_919894</name>
</gene>
<dbReference type="AlphaFoldDB" id="A0A699WJS1"/>
<reference evidence="2" key="1">
    <citation type="journal article" date="2019" name="Sci. Rep.">
        <title>Draft genome of Tanacetum cinerariifolium, the natural source of mosquito coil.</title>
        <authorList>
            <person name="Yamashiro T."/>
            <person name="Shiraishi A."/>
            <person name="Satake H."/>
            <person name="Nakayama K."/>
        </authorList>
    </citation>
    <scope>NUCLEOTIDE SEQUENCE</scope>
</reference>
<proteinExistence type="predicted"/>